<organism evidence="4 5">
    <name type="scientific">Piscinibacter sakaiensis</name>
    <name type="common">Ideonella sakaiensis</name>
    <dbReference type="NCBI Taxonomy" id="1547922"/>
    <lineage>
        <taxon>Bacteria</taxon>
        <taxon>Pseudomonadati</taxon>
        <taxon>Pseudomonadota</taxon>
        <taxon>Betaproteobacteria</taxon>
        <taxon>Burkholderiales</taxon>
        <taxon>Sphaerotilaceae</taxon>
        <taxon>Piscinibacter</taxon>
    </lineage>
</organism>
<gene>
    <name evidence="4" type="ORF">ISF6_3069</name>
</gene>
<comment type="similarity">
    <text evidence="1">Belongs to the thioesterase PaaI family.</text>
</comment>
<dbReference type="InterPro" id="IPR006683">
    <property type="entry name" value="Thioestr_dom"/>
</dbReference>
<evidence type="ECO:0000256" key="2">
    <source>
        <dbReference type="ARBA" id="ARBA00022801"/>
    </source>
</evidence>
<dbReference type="GO" id="GO:0047617">
    <property type="term" value="F:fatty acyl-CoA hydrolase activity"/>
    <property type="evidence" value="ECO:0007669"/>
    <property type="project" value="InterPro"/>
</dbReference>
<evidence type="ECO:0000313" key="4">
    <source>
        <dbReference type="EMBL" id="GAP37214.1"/>
    </source>
</evidence>
<dbReference type="PANTHER" id="PTHR21660">
    <property type="entry name" value="THIOESTERASE SUPERFAMILY MEMBER-RELATED"/>
    <property type="match status" value="1"/>
</dbReference>
<dbReference type="STRING" id="1547922.ISF6_3069"/>
<keyword evidence="2" id="KW-0378">Hydrolase</keyword>
<dbReference type="Gene3D" id="3.10.129.10">
    <property type="entry name" value="Hotdog Thioesterase"/>
    <property type="match status" value="1"/>
</dbReference>
<feature type="domain" description="Thioesterase" evidence="3">
    <location>
        <begin position="49"/>
        <end position="123"/>
    </location>
</feature>
<dbReference type="CDD" id="cd03443">
    <property type="entry name" value="PaaI_thioesterase"/>
    <property type="match status" value="1"/>
</dbReference>
<dbReference type="NCBIfam" id="TIGR00369">
    <property type="entry name" value="unchar_dom_1"/>
    <property type="match status" value="1"/>
</dbReference>
<dbReference type="AlphaFoldDB" id="A0A0K8P3S6"/>
<dbReference type="OrthoDB" id="4717506at2"/>
<evidence type="ECO:0000256" key="1">
    <source>
        <dbReference type="ARBA" id="ARBA00008324"/>
    </source>
</evidence>
<reference evidence="5" key="1">
    <citation type="submission" date="2015-07" db="EMBL/GenBank/DDBJ databases">
        <title>Discovery of a poly(ethylene terephthalate assimilation.</title>
        <authorList>
            <person name="Yoshida S."/>
            <person name="Hiraga K."/>
            <person name="Takehana T."/>
            <person name="Taniguchi I."/>
            <person name="Yamaji H."/>
            <person name="Maeda Y."/>
            <person name="Toyohara K."/>
            <person name="Miyamoto K."/>
            <person name="Kimura Y."/>
            <person name="Oda K."/>
        </authorList>
    </citation>
    <scope>NUCLEOTIDE SEQUENCE [LARGE SCALE GENOMIC DNA]</scope>
    <source>
        <strain evidence="5">NBRC 110686 / TISTR 2288 / 201-F6</strain>
    </source>
</reference>
<dbReference type="Pfam" id="PF03061">
    <property type="entry name" value="4HBT"/>
    <property type="match status" value="1"/>
</dbReference>
<dbReference type="EMBL" id="BBYR01000044">
    <property type="protein sequence ID" value="GAP37214.1"/>
    <property type="molecule type" value="Genomic_DNA"/>
</dbReference>
<dbReference type="InterPro" id="IPR039298">
    <property type="entry name" value="ACOT13"/>
</dbReference>
<dbReference type="PANTHER" id="PTHR21660:SF1">
    <property type="entry name" value="ACYL-COENZYME A THIOESTERASE 13"/>
    <property type="match status" value="1"/>
</dbReference>
<dbReference type="SUPFAM" id="SSF54637">
    <property type="entry name" value="Thioesterase/thiol ester dehydrase-isomerase"/>
    <property type="match status" value="1"/>
</dbReference>
<name>A0A0K8P3S6_PISS1</name>
<evidence type="ECO:0000313" key="5">
    <source>
        <dbReference type="Proteomes" id="UP000037660"/>
    </source>
</evidence>
<dbReference type="RefSeq" id="WP_082368423.1">
    <property type="nucleotide sequence ID" value="NZ_BBYR01000044.1"/>
</dbReference>
<dbReference type="InterPro" id="IPR029069">
    <property type="entry name" value="HotDog_dom_sf"/>
</dbReference>
<proteinExistence type="inferred from homology"/>
<keyword evidence="5" id="KW-1185">Reference proteome</keyword>
<protein>
    <submittedName>
        <fullName evidence="4">Phenylacetic acid degradation protein paaI</fullName>
    </submittedName>
</protein>
<reference evidence="4 5" key="2">
    <citation type="journal article" date="2016" name="Science">
        <title>A bacterium that degrades and assimilates poly(ethylene terephthalate).</title>
        <authorList>
            <person name="Yoshida S."/>
            <person name="Hiraga K."/>
            <person name="Takehana T."/>
            <person name="Taniguchi I."/>
            <person name="Yamaji H."/>
            <person name="Maeda Y."/>
            <person name="Toyohara K."/>
            <person name="Miyamoto K."/>
            <person name="Kimura Y."/>
            <person name="Oda K."/>
        </authorList>
    </citation>
    <scope>NUCLEOTIDE SEQUENCE [LARGE SCALE GENOMIC DNA]</scope>
    <source>
        <strain evidence="5">NBRC 110686 / TISTR 2288 / 201-F6</strain>
    </source>
</reference>
<dbReference type="Proteomes" id="UP000037660">
    <property type="component" value="Unassembled WGS sequence"/>
</dbReference>
<comment type="caution">
    <text evidence="4">The sequence shown here is derived from an EMBL/GenBank/DDBJ whole genome shotgun (WGS) entry which is preliminary data.</text>
</comment>
<accession>A0A0K8P3S6</accession>
<evidence type="ECO:0000259" key="3">
    <source>
        <dbReference type="Pfam" id="PF03061"/>
    </source>
</evidence>
<dbReference type="InterPro" id="IPR003736">
    <property type="entry name" value="PAAI_dom"/>
</dbReference>
<sequence length="156" mass="16303">MTPIAVRDPRRVFDEVPFMRLLEVRRAFSAQGRAQLVLDPRPELGNVIGAVHGGVLATLVDVAMASAAVSRVDFALTAVTLDLQTSFLAPGRGRLVADGECLHAEDGVAWCRASVQDADGQVVARAQGAFRYLPLPGGAASAAPGASSNDRPETPA</sequence>